<name>A0ABU7RFZ2_9BACT</name>
<dbReference type="NCBIfam" id="TIGR00730">
    <property type="entry name" value="Rossman fold protein, TIGR00730 family"/>
    <property type="match status" value="1"/>
</dbReference>
<dbReference type="PANTHER" id="PTHR31223">
    <property type="entry name" value="LOG FAMILY PROTEIN YJL055W"/>
    <property type="match status" value="1"/>
</dbReference>
<comment type="catalytic activity">
    <reaction evidence="1">
        <text>AMP + H2O = D-ribose 5-phosphate + adenine</text>
        <dbReference type="Rhea" id="RHEA:20129"/>
        <dbReference type="ChEBI" id="CHEBI:15377"/>
        <dbReference type="ChEBI" id="CHEBI:16708"/>
        <dbReference type="ChEBI" id="CHEBI:78346"/>
        <dbReference type="ChEBI" id="CHEBI:456215"/>
        <dbReference type="EC" id="3.2.2.4"/>
    </reaction>
</comment>
<evidence type="ECO:0000256" key="3">
    <source>
        <dbReference type="RuleBase" id="RU363015"/>
    </source>
</evidence>
<comment type="similarity">
    <text evidence="2 3">Belongs to the LOG family.</text>
</comment>
<dbReference type="EMBL" id="JAZGLY010000003">
    <property type="protein sequence ID" value="MEE6186898.1"/>
    <property type="molecule type" value="Genomic_DNA"/>
</dbReference>
<protein>
    <recommendedName>
        <fullName evidence="3">Cytokinin riboside 5'-monophosphate phosphoribohydrolase</fullName>
        <ecNumber evidence="3">3.2.2.n1</ecNumber>
    </recommendedName>
</protein>
<dbReference type="InterPro" id="IPR005269">
    <property type="entry name" value="LOG"/>
</dbReference>
<evidence type="ECO:0000256" key="1">
    <source>
        <dbReference type="ARBA" id="ARBA00000274"/>
    </source>
</evidence>
<dbReference type="EC" id="3.2.2.n1" evidence="3"/>
<proteinExistence type="inferred from homology"/>
<keyword evidence="3" id="KW-0378">Hydrolase</keyword>
<evidence type="ECO:0000313" key="5">
    <source>
        <dbReference type="Proteomes" id="UP001357452"/>
    </source>
</evidence>
<dbReference type="InterPro" id="IPR031100">
    <property type="entry name" value="LOG_fam"/>
</dbReference>
<dbReference type="Proteomes" id="UP001357452">
    <property type="component" value="Unassembled WGS sequence"/>
</dbReference>
<evidence type="ECO:0000313" key="4">
    <source>
        <dbReference type="EMBL" id="MEE6186898.1"/>
    </source>
</evidence>
<dbReference type="PANTHER" id="PTHR31223:SF70">
    <property type="entry name" value="LOG FAMILY PROTEIN YJL055W"/>
    <property type="match status" value="1"/>
</dbReference>
<organism evidence="4 5">
    <name type="scientific">Niabella digestorum</name>
    <dbReference type="NCBI Taxonomy" id="3117701"/>
    <lineage>
        <taxon>Bacteria</taxon>
        <taxon>Pseudomonadati</taxon>
        <taxon>Bacteroidota</taxon>
        <taxon>Chitinophagia</taxon>
        <taxon>Chitinophagales</taxon>
        <taxon>Chitinophagaceae</taxon>
        <taxon>Niabella</taxon>
    </lineage>
</organism>
<dbReference type="Gene3D" id="3.40.50.450">
    <property type="match status" value="1"/>
</dbReference>
<accession>A0ABU7RFZ2</accession>
<gene>
    <name evidence="4" type="ORF">V2H41_06395</name>
</gene>
<keyword evidence="3" id="KW-0203">Cytokinin biosynthesis</keyword>
<evidence type="ECO:0000256" key="2">
    <source>
        <dbReference type="ARBA" id="ARBA00006763"/>
    </source>
</evidence>
<reference evidence="4 5" key="1">
    <citation type="submission" date="2024-01" db="EMBL/GenBank/DDBJ databases">
        <title>Niabella digestum sp. nov., isolated from waste digestion system.</title>
        <authorList>
            <person name="Zhang L."/>
        </authorList>
    </citation>
    <scope>NUCLEOTIDE SEQUENCE [LARGE SCALE GENOMIC DNA]</scope>
    <source>
        <strain evidence="4 5">A18</strain>
    </source>
</reference>
<dbReference type="Pfam" id="PF03641">
    <property type="entry name" value="Lysine_decarbox"/>
    <property type="match status" value="1"/>
</dbReference>
<keyword evidence="5" id="KW-1185">Reference proteome</keyword>
<dbReference type="SUPFAM" id="SSF102405">
    <property type="entry name" value="MCP/YpsA-like"/>
    <property type="match status" value="1"/>
</dbReference>
<comment type="caution">
    <text evidence="4">The sequence shown here is derived from an EMBL/GenBank/DDBJ whole genome shotgun (WGS) entry which is preliminary data.</text>
</comment>
<dbReference type="RefSeq" id="WP_330974307.1">
    <property type="nucleotide sequence ID" value="NZ_JAZGLY010000003.1"/>
</dbReference>
<sequence length="188" mass="20823">MSVKSLAVFCGSRDGRETLYTEEARKLGQWMASKKIRLVYGGGNVGLMGAIANAVLEGGGEVFGVIPKILDARERSHRQLTQLLVVDTMHIRKKNMYDLCDAAVILPGGYGTLDELFEMITWNNLSIHDKQIFILNLNGFYDHLLAHIDTMLVNGFLYENPMNNISVVSNVEELIALPSLRNAGINIA</sequence>